<proteinExistence type="predicted"/>
<dbReference type="EMBL" id="CP118735">
    <property type="protein sequence ID" value="WNY51927.1"/>
    <property type="molecule type" value="Genomic_DNA"/>
</dbReference>
<evidence type="ECO:0000313" key="1">
    <source>
        <dbReference type="EMBL" id="WNY51927.1"/>
    </source>
</evidence>
<accession>A0AA96VMT2</accession>
<dbReference type="RefSeq" id="WP_248051611.1">
    <property type="nucleotide sequence ID" value="NZ_CP118735.1"/>
</dbReference>
<dbReference type="KEGG" id="sins:PW252_04585"/>
<name>A0AA96VMT2_9STRE</name>
<reference evidence="1" key="1">
    <citation type="submission" date="2023-02" db="EMBL/GenBank/DDBJ databases">
        <title>Streptococcus sp. Genome Sequencing and Assembly.</title>
        <authorList>
            <person name="Shore S.M."/>
            <person name="Nicholson T.L."/>
        </authorList>
    </citation>
    <scope>NUCLEOTIDE SEQUENCE</scope>
    <source>
        <strain evidence="1">29887</strain>
    </source>
</reference>
<sequence>MVKIIRINLKTHAENRKDLIDYCLSNHKQFLAIGWAGEFETFEAYFNTVRSGMKRINPVLNIFRNVAIDDLFWTRDLEGNYWICRSKGKAEAFFSKELDIGAVIPVEAYKVGLQVPGQIKASFNRANAGTANEIRDAIIEEYSKATYNNLSQTDHYQVNQLRGNLLDNLPDFDLEELVISYIQIKYDYYVLSNSIASKSTTIKIECEFLSRNPANVSKAVVQVKGKKAATLDAMQFSSFVEAGYKVFLFAPNVENAETLKNIIVITPSELLDFYNTNKIILPTSITQWEKLY</sequence>
<protein>
    <submittedName>
        <fullName evidence="1">Ribonuclease D</fullName>
    </submittedName>
</protein>
<organism evidence="1">
    <name type="scientific">Streptococcus iners</name>
    <dbReference type="NCBI Taxonomy" id="3028084"/>
    <lineage>
        <taxon>Bacteria</taxon>
        <taxon>Bacillati</taxon>
        <taxon>Bacillota</taxon>
        <taxon>Bacilli</taxon>
        <taxon>Lactobacillales</taxon>
        <taxon>Streptococcaceae</taxon>
        <taxon>Streptococcus</taxon>
    </lineage>
</organism>
<dbReference type="AlphaFoldDB" id="A0AA96VMT2"/>
<gene>
    <name evidence="1" type="ORF">PW252_04585</name>
</gene>